<dbReference type="InterPro" id="IPR019734">
    <property type="entry name" value="TPR_rpt"/>
</dbReference>
<dbReference type="EMBL" id="KV424039">
    <property type="protein sequence ID" value="KZT53366.1"/>
    <property type="molecule type" value="Genomic_DNA"/>
</dbReference>
<accession>A0A165DR93</accession>
<dbReference type="InParanoid" id="A0A165DR93"/>
<dbReference type="GO" id="GO:0016593">
    <property type="term" value="C:Cdc73/Paf1 complex"/>
    <property type="evidence" value="ECO:0007669"/>
    <property type="project" value="TreeGrafter"/>
</dbReference>
<dbReference type="InterPro" id="IPR031101">
    <property type="entry name" value="Ctr9"/>
</dbReference>
<feature type="repeat" description="TPR" evidence="3">
    <location>
        <begin position="333"/>
        <end position="366"/>
    </location>
</feature>
<keyword evidence="2 3" id="KW-0802">TPR repeat</keyword>
<proteinExistence type="predicted"/>
<dbReference type="AlphaFoldDB" id="A0A165DR93"/>
<dbReference type="Pfam" id="PF13181">
    <property type="entry name" value="TPR_8"/>
    <property type="match status" value="1"/>
</dbReference>
<evidence type="ECO:0000313" key="5">
    <source>
        <dbReference type="EMBL" id="KZT53366.1"/>
    </source>
</evidence>
<feature type="region of interest" description="Disordered" evidence="4">
    <location>
        <begin position="967"/>
        <end position="1102"/>
    </location>
</feature>
<keyword evidence="6" id="KW-1185">Reference proteome</keyword>
<evidence type="ECO:0000256" key="1">
    <source>
        <dbReference type="ARBA" id="ARBA00022737"/>
    </source>
</evidence>
<reference evidence="5 6" key="1">
    <citation type="journal article" date="2016" name="Mol. Biol. Evol.">
        <title>Comparative Genomics of Early-Diverging Mushroom-Forming Fungi Provides Insights into the Origins of Lignocellulose Decay Capabilities.</title>
        <authorList>
            <person name="Nagy L.G."/>
            <person name="Riley R."/>
            <person name="Tritt A."/>
            <person name="Adam C."/>
            <person name="Daum C."/>
            <person name="Floudas D."/>
            <person name="Sun H."/>
            <person name="Yadav J.S."/>
            <person name="Pangilinan J."/>
            <person name="Larsson K.H."/>
            <person name="Matsuura K."/>
            <person name="Barry K."/>
            <person name="Labutti K."/>
            <person name="Kuo R."/>
            <person name="Ohm R.A."/>
            <person name="Bhattacharya S.S."/>
            <person name="Shirouzu T."/>
            <person name="Yoshinaga Y."/>
            <person name="Martin F.M."/>
            <person name="Grigoriev I.V."/>
            <person name="Hibbett D.S."/>
        </authorList>
    </citation>
    <scope>NUCLEOTIDE SEQUENCE [LARGE SCALE GENOMIC DNA]</scope>
    <source>
        <strain evidence="5 6">HHB12733</strain>
    </source>
</reference>
<dbReference type="PANTHER" id="PTHR14027:SF2">
    <property type="entry name" value="RNA POLYMERASE-ASSOCIATED PROTEIN CTR9 HOMOLOG"/>
    <property type="match status" value="1"/>
</dbReference>
<evidence type="ECO:0000256" key="2">
    <source>
        <dbReference type="ARBA" id="ARBA00022803"/>
    </source>
</evidence>
<evidence type="ECO:0000256" key="3">
    <source>
        <dbReference type="PROSITE-ProRule" id="PRU00339"/>
    </source>
</evidence>
<dbReference type="GO" id="GO:0006368">
    <property type="term" value="P:transcription elongation by RNA polymerase II"/>
    <property type="evidence" value="ECO:0007669"/>
    <property type="project" value="TreeGrafter"/>
</dbReference>
<dbReference type="PROSITE" id="PS50005">
    <property type="entry name" value="TPR"/>
    <property type="match status" value="4"/>
</dbReference>
<dbReference type="Proteomes" id="UP000076842">
    <property type="component" value="Unassembled WGS sequence"/>
</dbReference>
<feature type="repeat" description="TPR" evidence="3">
    <location>
        <begin position="177"/>
        <end position="210"/>
    </location>
</feature>
<dbReference type="SUPFAM" id="SSF48452">
    <property type="entry name" value="TPR-like"/>
    <property type="match status" value="3"/>
</dbReference>
<dbReference type="Pfam" id="PF13432">
    <property type="entry name" value="TPR_16"/>
    <property type="match status" value="2"/>
</dbReference>
<sequence length="1102" mass="122771">MATSRTLEIHLDGDEINIDLDDLDDDPEEVYVVLEGSQSPAWMWRTVAAEYWSKGDMERAEHTMRRAMNLFEGKGRDGMEDWQAMQTIWANFLLAKARQAPKLIIRTAKQDKLDSDTKDRAFYINEAATSMARMDAAVSNPSILQLLSKAIAQLAENAIEAAGRTFDEILKRQPNNTIALMGKGRIQYARKGYREAVKTFQRALSLAPTMLPDPRVGIGLCAWSLGDHERAKHAWERSLEVHPNLEAPQILICLSLLNDAKDKRRSQKERARAYGEGIRGMAALFKDKGRHCAIVADALSAFLTEKKDWKTVCSAVKAAERTIQYADLRSVVSDGYMRLGRIAHLTGDLSGAVEQYGAALDRNDKNQLARVGLGQVHILTNEIPAAIHDFELLLGENQNLLQAILPLASLQASSWPGANQAEQDAGKVRARQLFDHAARIIKGKEIETEGEEEPELWVDIAKLWQTEDANKAREAYARAVELAREIADPEKGVDPKLLNALAVIRHIHGGETGRAEARDLYQEALVIASKDGEDTTNETVQTVTLYNLARCWEALGEEDQAREAYQKLLSRHPEYVDAKARLAHIYQGQGRIDEAHALLKDALESQTDNLDLRAYYTYFLASNKQSRPASKFAQLTLSTYDKHDVYSLCAVAADLYNSARENKESGSEAIKVRRKHFQNCALAFDKVLSIDPTCAYAAMGLAIAIAEDALGGLAGAPVPGADEALVRERNAAEALSVFARVRESINNGSVFINMGHCYYTLDQYQKAIESYELASRFYGGKDFAVLLHLARSWYAKANLEQSPEGMETALDYAKQALALAPEDKATLYDIAVIQQKFAELLFSLAPDRRTLAKLEEAIAQANEAQTTFAALVDDKSPVLPFARDLPDQRRRYGETVLRKSNDHIDAQKAAEAEVLAKAEAARQMREEERRKKQEEEDARIAEIQKQAAELSEQRRLAREQAALWNAASQLEKDEEDELEKRKPARGSRKKRQSAVNGSGANSETDGPPPEGRKRRKAKRSKLSQSRAEQSDDTEDDALFTDTEREPAAAGEVDGVDMDAEPAKPRAKRVIREDDEEAEPTSKRRKKIKSKATISDSDEDISD</sequence>
<feature type="region of interest" description="Disordered" evidence="4">
    <location>
        <begin position="919"/>
        <end position="938"/>
    </location>
</feature>
<feature type="compositionally biased region" description="Basic residues" evidence="4">
    <location>
        <begin position="982"/>
        <end position="992"/>
    </location>
</feature>
<dbReference type="InterPro" id="IPR011990">
    <property type="entry name" value="TPR-like_helical_dom_sf"/>
</dbReference>
<dbReference type="GO" id="GO:0000993">
    <property type="term" value="F:RNA polymerase II complex binding"/>
    <property type="evidence" value="ECO:0007669"/>
    <property type="project" value="TreeGrafter"/>
</dbReference>
<feature type="repeat" description="TPR" evidence="3">
    <location>
        <begin position="748"/>
        <end position="781"/>
    </location>
</feature>
<dbReference type="Gene3D" id="1.25.40.10">
    <property type="entry name" value="Tetratricopeptide repeat domain"/>
    <property type="match status" value="3"/>
</dbReference>
<dbReference type="STRING" id="1353952.A0A165DR93"/>
<gene>
    <name evidence="5" type="ORF">CALCODRAFT_440184</name>
</gene>
<dbReference type="GO" id="GO:0006355">
    <property type="term" value="P:regulation of DNA-templated transcription"/>
    <property type="evidence" value="ECO:0007669"/>
    <property type="project" value="InterPro"/>
</dbReference>
<feature type="compositionally biased region" description="Polar residues" evidence="4">
    <location>
        <begin position="993"/>
        <end position="1004"/>
    </location>
</feature>
<protein>
    <submittedName>
        <fullName evidence="5">TPR-like protein</fullName>
    </submittedName>
</protein>
<keyword evidence="1" id="KW-0677">Repeat</keyword>
<evidence type="ECO:0000256" key="4">
    <source>
        <dbReference type="SAM" id="MobiDB-lite"/>
    </source>
</evidence>
<feature type="compositionally biased region" description="Basic residues" evidence="4">
    <location>
        <begin position="1012"/>
        <end position="1021"/>
    </location>
</feature>
<dbReference type="SMART" id="SM00028">
    <property type="entry name" value="TPR"/>
    <property type="match status" value="10"/>
</dbReference>
<name>A0A165DR93_9BASI</name>
<dbReference type="OrthoDB" id="343875at2759"/>
<feature type="repeat" description="TPR" evidence="3">
    <location>
        <begin position="542"/>
        <end position="575"/>
    </location>
</feature>
<dbReference type="PANTHER" id="PTHR14027">
    <property type="entry name" value="RNA POLYMERASE-ASSOCIATED PROTEIN CTR9"/>
    <property type="match status" value="1"/>
</dbReference>
<evidence type="ECO:0000313" key="6">
    <source>
        <dbReference type="Proteomes" id="UP000076842"/>
    </source>
</evidence>
<dbReference type="FunCoup" id="A0A165DR93">
    <property type="interactions" value="502"/>
</dbReference>
<dbReference type="Pfam" id="PF14559">
    <property type="entry name" value="TPR_19"/>
    <property type="match status" value="1"/>
</dbReference>
<organism evidence="5 6">
    <name type="scientific">Calocera cornea HHB12733</name>
    <dbReference type="NCBI Taxonomy" id="1353952"/>
    <lineage>
        <taxon>Eukaryota</taxon>
        <taxon>Fungi</taxon>
        <taxon>Dikarya</taxon>
        <taxon>Basidiomycota</taxon>
        <taxon>Agaricomycotina</taxon>
        <taxon>Dacrymycetes</taxon>
        <taxon>Dacrymycetales</taxon>
        <taxon>Dacrymycetaceae</taxon>
        <taxon>Calocera</taxon>
    </lineage>
</organism>